<reference evidence="3 4" key="1">
    <citation type="journal article" date="2014" name="Genome Announc.">
        <title>Draft genome sequence of Sclerotinia borealis, a psychrophilic plant pathogenic fungus.</title>
        <authorList>
            <person name="Mardanov A.V."/>
            <person name="Beletsky A.V."/>
            <person name="Kadnikov V.V."/>
            <person name="Ignatov A.N."/>
            <person name="Ravin N.V."/>
        </authorList>
    </citation>
    <scope>NUCLEOTIDE SEQUENCE [LARGE SCALE GENOMIC DNA]</scope>
    <source>
        <strain evidence="4">F-4157</strain>
    </source>
</reference>
<dbReference type="AlphaFoldDB" id="W9C655"/>
<feature type="region of interest" description="Disordered" evidence="1">
    <location>
        <begin position="1"/>
        <end position="96"/>
    </location>
</feature>
<comment type="caution">
    <text evidence="3">The sequence shown here is derived from an EMBL/GenBank/DDBJ whole genome shotgun (WGS) entry which is preliminary data.</text>
</comment>
<proteinExistence type="predicted"/>
<dbReference type="OrthoDB" id="3546297at2759"/>
<sequence>MRSFFSRSPDLEGGRAYKKGFTGDHRGRSYIPPNPSPLFSPQSQLDPFDTPSVVYRHDTIFKPPPSPSPKSVTFSDRSWSAPSASRTGTGKLGNGATAGVLDKGQLDKDQLDRLHEYLGVLPAGGVPHRAKRGFSMSDPNDRPVHVSAPIPLSPQARIKKNLKQKAAEHHFRRNQQQSGHSHDALLGEEQEQQVRYQTHLFKEALKTALSVHREEPEFQEFAAGSSKGPVMQRRGASEGMREGGFVGPLPVEMEEELLPKDLAEFLEKYDPRSEDLPDVYPMGEHRAMLRTMYLEDILYSTAKLHKHNWILLSRNEKYKDLRIPERWDQIQEDLEKYTRSIRNYEYWLTSLIPPLSLSKSSFPPRFHLYGKQLAILEAAKSYNNPLEQAFAHELERKLVAYHTDWSLNSVVFRGLRRDARKRGWRRGNGPFVRWAGRVLGGVLGGGALLAPVGVLVLWPGGVGRVGGVGVVGVSVAVVGLVVAWGMDGGEEGRSGWEGAEGVRDRNARAGVGGRGRGGEWGMWDVMLVLAAYAAVLVIFLGVAIV</sequence>
<keyword evidence="2" id="KW-0812">Transmembrane</keyword>
<dbReference type="HOGENOM" id="CLU_037153_0_0_1"/>
<evidence type="ECO:0000256" key="1">
    <source>
        <dbReference type="SAM" id="MobiDB-lite"/>
    </source>
</evidence>
<feature type="transmembrane region" description="Helical" evidence="2">
    <location>
        <begin position="465"/>
        <end position="486"/>
    </location>
</feature>
<organism evidence="3 4">
    <name type="scientific">Sclerotinia borealis (strain F-4128)</name>
    <dbReference type="NCBI Taxonomy" id="1432307"/>
    <lineage>
        <taxon>Eukaryota</taxon>
        <taxon>Fungi</taxon>
        <taxon>Dikarya</taxon>
        <taxon>Ascomycota</taxon>
        <taxon>Pezizomycotina</taxon>
        <taxon>Leotiomycetes</taxon>
        <taxon>Helotiales</taxon>
        <taxon>Sclerotiniaceae</taxon>
        <taxon>Sclerotinia</taxon>
    </lineage>
</organism>
<feature type="transmembrane region" description="Helical" evidence="2">
    <location>
        <begin position="525"/>
        <end position="544"/>
    </location>
</feature>
<dbReference type="Proteomes" id="UP000019487">
    <property type="component" value="Unassembled WGS sequence"/>
</dbReference>
<gene>
    <name evidence="3" type="ORF">SBOR_7373</name>
</gene>
<feature type="compositionally biased region" description="Basic and acidic residues" evidence="1">
    <location>
        <begin position="9"/>
        <end position="27"/>
    </location>
</feature>
<dbReference type="EMBL" id="AYSA01000403">
    <property type="protein sequence ID" value="ESZ92247.1"/>
    <property type="molecule type" value="Genomic_DNA"/>
</dbReference>
<protein>
    <submittedName>
        <fullName evidence="3">Uncharacterized protein</fullName>
    </submittedName>
</protein>
<accession>W9C655</accession>
<feature type="transmembrane region" description="Helical" evidence="2">
    <location>
        <begin position="434"/>
        <end position="458"/>
    </location>
</feature>
<keyword evidence="2" id="KW-0472">Membrane</keyword>
<evidence type="ECO:0000313" key="4">
    <source>
        <dbReference type="Proteomes" id="UP000019487"/>
    </source>
</evidence>
<dbReference type="STRING" id="1432307.W9C655"/>
<keyword evidence="2" id="KW-1133">Transmembrane helix</keyword>
<evidence type="ECO:0000313" key="3">
    <source>
        <dbReference type="EMBL" id="ESZ92247.1"/>
    </source>
</evidence>
<name>W9C655_SCLBF</name>
<keyword evidence="4" id="KW-1185">Reference proteome</keyword>
<evidence type="ECO:0000256" key="2">
    <source>
        <dbReference type="SAM" id="Phobius"/>
    </source>
</evidence>
<feature type="compositionally biased region" description="Polar residues" evidence="1">
    <location>
        <begin position="72"/>
        <end position="88"/>
    </location>
</feature>